<feature type="region of interest" description="Disordered" evidence="1">
    <location>
        <begin position="315"/>
        <end position="440"/>
    </location>
</feature>
<feature type="compositionally biased region" description="Polar residues" evidence="1">
    <location>
        <begin position="609"/>
        <end position="621"/>
    </location>
</feature>
<evidence type="ECO:0000313" key="3">
    <source>
        <dbReference type="Proteomes" id="UP000807306"/>
    </source>
</evidence>
<feature type="compositionally biased region" description="Basic and acidic residues" evidence="1">
    <location>
        <begin position="410"/>
        <end position="419"/>
    </location>
</feature>
<feature type="compositionally biased region" description="Low complexity" evidence="1">
    <location>
        <begin position="462"/>
        <end position="471"/>
    </location>
</feature>
<dbReference type="EMBL" id="MU157885">
    <property type="protein sequence ID" value="KAF9525330.1"/>
    <property type="molecule type" value="Genomic_DNA"/>
</dbReference>
<dbReference type="AlphaFoldDB" id="A0A9P6EA82"/>
<sequence>MGFLKRLFSSKKNKSKHQPIHHEVPLPEEPALEVTEAMNEEEHEATVGRLLRSRSARYLDNSSATELPYALPPIPHPINQVIQTPASSCVSLASTSISQRGTYTVTVHGRKRHASTEFPLANSELGEKRKPELAPRSTLAPVEDSRVLRLRSDPSVASLLELYDEHGQLADDAFTDTESSPPKQGRAQVKRNGSTLRQLLGGFGNDNSEGDISWADRFLAESEATSINSSCGLRTPDNDHFHGEFTKPEISFMSDADVTTVTFDNPAISSMEVEINDSYNVSQDFSTKLKDNSPYIHTNPATPQRASQIFGFLTKGKQSKPPTDLDRTLPEPPSTFSSPSEENSSGSTQKRLSFADNSADISFRPSRFSAPPRPTSDAASQYQSHPRISFVENTPRPGSRRLSQGPHSAFSDDSHDIHGIHINAPFPAKQPPQPTGDVEIDSKQNDIRVLMTGPTKVILTAPTPGTHHTGPSRLPRGPRAPSRKTSSGSMKRRRSVLGEVSSNAYSSASHSQPGNFAGASSSMAGDPFIIVTPKKVQRRNSNSSVRSVSRKEYEEKGDQYISGPQALMKRPVSPAHVNRRDSSYGRDRDYKSKENQLGHGLSLSVKNELPSTPLRSNTGSNHHAGGGSRNLFKTMVNQGMFKPTPAMPDPNLSSEMSTLGKQMMSDVRQQRLRAREAERARLNGGRF</sequence>
<gene>
    <name evidence="2" type="ORF">CPB83DRAFT_909222</name>
</gene>
<feature type="compositionally biased region" description="Low complexity" evidence="1">
    <location>
        <begin position="334"/>
        <end position="347"/>
    </location>
</feature>
<feature type="compositionally biased region" description="Basic and acidic residues" evidence="1">
    <location>
        <begin position="549"/>
        <end position="558"/>
    </location>
</feature>
<protein>
    <submittedName>
        <fullName evidence="2">Uncharacterized protein</fullName>
    </submittedName>
</protein>
<feature type="region of interest" description="Disordered" evidence="1">
    <location>
        <begin position="458"/>
        <end position="630"/>
    </location>
</feature>
<feature type="compositionally biased region" description="Polar residues" evidence="1">
    <location>
        <begin position="377"/>
        <end position="386"/>
    </location>
</feature>
<feature type="compositionally biased region" description="Basic residues" evidence="1">
    <location>
        <begin position="8"/>
        <end position="19"/>
    </location>
</feature>
<accession>A0A9P6EA82</accession>
<comment type="caution">
    <text evidence="2">The sequence shown here is derived from an EMBL/GenBank/DDBJ whole genome shotgun (WGS) entry which is preliminary data.</text>
</comment>
<feature type="compositionally biased region" description="Polar residues" evidence="1">
    <location>
        <begin position="512"/>
        <end position="523"/>
    </location>
</feature>
<reference evidence="2" key="1">
    <citation type="submission" date="2020-11" db="EMBL/GenBank/DDBJ databases">
        <authorList>
            <consortium name="DOE Joint Genome Institute"/>
            <person name="Ahrendt S."/>
            <person name="Riley R."/>
            <person name="Andreopoulos W."/>
            <person name="Labutti K."/>
            <person name="Pangilinan J."/>
            <person name="Ruiz-Duenas F.J."/>
            <person name="Barrasa J.M."/>
            <person name="Sanchez-Garcia M."/>
            <person name="Camarero S."/>
            <person name="Miyauchi S."/>
            <person name="Serrano A."/>
            <person name="Linde D."/>
            <person name="Babiker R."/>
            <person name="Drula E."/>
            <person name="Ayuso-Fernandez I."/>
            <person name="Pacheco R."/>
            <person name="Padilla G."/>
            <person name="Ferreira P."/>
            <person name="Barriuso J."/>
            <person name="Kellner H."/>
            <person name="Castanera R."/>
            <person name="Alfaro M."/>
            <person name="Ramirez L."/>
            <person name="Pisabarro A.G."/>
            <person name="Kuo A."/>
            <person name="Tritt A."/>
            <person name="Lipzen A."/>
            <person name="He G."/>
            <person name="Yan M."/>
            <person name="Ng V."/>
            <person name="Cullen D."/>
            <person name="Martin F."/>
            <person name="Rosso M.-N."/>
            <person name="Henrissat B."/>
            <person name="Hibbett D."/>
            <person name="Martinez A.T."/>
            <person name="Grigoriev I.V."/>
        </authorList>
    </citation>
    <scope>NUCLEOTIDE SEQUENCE</scope>
    <source>
        <strain evidence="2">CBS 506.95</strain>
    </source>
</reference>
<proteinExistence type="predicted"/>
<feature type="compositionally biased region" description="Polar residues" evidence="1">
    <location>
        <begin position="348"/>
        <end position="360"/>
    </location>
</feature>
<feature type="compositionally biased region" description="Basic and acidic residues" evidence="1">
    <location>
        <begin position="578"/>
        <end position="596"/>
    </location>
</feature>
<feature type="region of interest" description="Disordered" evidence="1">
    <location>
        <begin position="1"/>
        <end position="27"/>
    </location>
</feature>
<name>A0A9P6EA82_9AGAR</name>
<dbReference type="Proteomes" id="UP000807306">
    <property type="component" value="Unassembled WGS sequence"/>
</dbReference>
<dbReference type="OrthoDB" id="3168838at2759"/>
<feature type="compositionally biased region" description="Low complexity" evidence="1">
    <location>
        <begin position="501"/>
        <end position="511"/>
    </location>
</feature>
<keyword evidence="3" id="KW-1185">Reference proteome</keyword>
<evidence type="ECO:0000256" key="1">
    <source>
        <dbReference type="SAM" id="MobiDB-lite"/>
    </source>
</evidence>
<organism evidence="2 3">
    <name type="scientific">Crepidotus variabilis</name>
    <dbReference type="NCBI Taxonomy" id="179855"/>
    <lineage>
        <taxon>Eukaryota</taxon>
        <taxon>Fungi</taxon>
        <taxon>Dikarya</taxon>
        <taxon>Basidiomycota</taxon>
        <taxon>Agaricomycotina</taxon>
        <taxon>Agaricomycetes</taxon>
        <taxon>Agaricomycetidae</taxon>
        <taxon>Agaricales</taxon>
        <taxon>Agaricineae</taxon>
        <taxon>Crepidotaceae</taxon>
        <taxon>Crepidotus</taxon>
    </lineage>
</organism>
<evidence type="ECO:0000313" key="2">
    <source>
        <dbReference type="EMBL" id="KAF9525330.1"/>
    </source>
</evidence>